<accession>A0ACC2SFM4</accession>
<comment type="caution">
    <text evidence="1">The sequence shown here is derived from an EMBL/GenBank/DDBJ whole genome shotgun (WGS) entry which is preliminary data.</text>
</comment>
<dbReference type="EMBL" id="QTSX02005086">
    <property type="protein sequence ID" value="KAJ9061207.1"/>
    <property type="molecule type" value="Genomic_DNA"/>
</dbReference>
<organism evidence="1 2">
    <name type="scientific">Entomophthora muscae</name>
    <dbReference type="NCBI Taxonomy" id="34485"/>
    <lineage>
        <taxon>Eukaryota</taxon>
        <taxon>Fungi</taxon>
        <taxon>Fungi incertae sedis</taxon>
        <taxon>Zoopagomycota</taxon>
        <taxon>Entomophthoromycotina</taxon>
        <taxon>Entomophthoromycetes</taxon>
        <taxon>Entomophthorales</taxon>
        <taxon>Entomophthoraceae</taxon>
        <taxon>Entomophthora</taxon>
    </lineage>
</organism>
<proteinExistence type="predicted"/>
<sequence length="90" mass="9959">MEIDTPSGVLHNSNQPVDEANTPNDIADIEASIAALNQRVHQQILDGDKQWAVPALPRPCPKVSENVKAPESWKFPLRICFTKVHSFAQS</sequence>
<keyword evidence="2" id="KW-1185">Reference proteome</keyword>
<protein>
    <submittedName>
        <fullName evidence="1">Uncharacterized protein</fullName>
    </submittedName>
</protein>
<dbReference type="Proteomes" id="UP001165960">
    <property type="component" value="Unassembled WGS sequence"/>
</dbReference>
<evidence type="ECO:0000313" key="2">
    <source>
        <dbReference type="Proteomes" id="UP001165960"/>
    </source>
</evidence>
<gene>
    <name evidence="1" type="ORF">DSO57_1022758</name>
</gene>
<name>A0ACC2SFM4_9FUNG</name>
<reference evidence="1" key="1">
    <citation type="submission" date="2022-04" db="EMBL/GenBank/DDBJ databases">
        <title>Genome of the entomopathogenic fungus Entomophthora muscae.</title>
        <authorList>
            <person name="Elya C."/>
            <person name="Lovett B.R."/>
            <person name="Lee E."/>
            <person name="Macias A.M."/>
            <person name="Hajek A.E."/>
            <person name="De Bivort B.L."/>
            <person name="Kasson M.T."/>
            <person name="De Fine Licht H.H."/>
            <person name="Stajich J.E."/>
        </authorList>
    </citation>
    <scope>NUCLEOTIDE SEQUENCE</scope>
    <source>
        <strain evidence="1">Berkeley</strain>
    </source>
</reference>
<evidence type="ECO:0000313" key="1">
    <source>
        <dbReference type="EMBL" id="KAJ9061207.1"/>
    </source>
</evidence>